<dbReference type="PROSITE" id="PS50011">
    <property type="entry name" value="PROTEIN_KINASE_DOM"/>
    <property type="match status" value="1"/>
</dbReference>
<keyword evidence="4" id="KW-0547">Nucleotide-binding</keyword>
<keyword evidence="10" id="KW-0732">Signal</keyword>
<evidence type="ECO:0000259" key="12">
    <source>
        <dbReference type="PROSITE" id="PS50835"/>
    </source>
</evidence>
<dbReference type="PROSITE" id="PS00109">
    <property type="entry name" value="PROTEIN_KINASE_TYR"/>
    <property type="match status" value="1"/>
</dbReference>
<keyword evidence="5 9" id="KW-1133">Transmembrane helix</keyword>
<dbReference type="InterPro" id="IPR013783">
    <property type="entry name" value="Ig-like_fold"/>
</dbReference>
<dbReference type="InterPro" id="IPR036179">
    <property type="entry name" value="Ig-like_dom_sf"/>
</dbReference>
<feature type="transmembrane region" description="Helical" evidence="9">
    <location>
        <begin position="271"/>
        <end position="290"/>
    </location>
</feature>
<feature type="domain" description="Ig-like" evidence="12">
    <location>
        <begin position="168"/>
        <end position="255"/>
    </location>
</feature>
<dbReference type="InterPro" id="IPR007110">
    <property type="entry name" value="Ig-like_dom"/>
</dbReference>
<dbReference type="EMBL" id="OU015566">
    <property type="protein sequence ID" value="CAG5104747.1"/>
    <property type="molecule type" value="Genomic_DNA"/>
</dbReference>
<proteinExistence type="predicted"/>
<dbReference type="Pfam" id="PF07714">
    <property type="entry name" value="PK_Tyr_Ser-Thr"/>
    <property type="match status" value="1"/>
</dbReference>
<protein>
    <submittedName>
        <fullName evidence="13">Oidioi.mRNA.OKI2018_I69.chr1.g1501.t1.cds</fullName>
    </submittedName>
</protein>
<gene>
    <name evidence="13" type="ORF">OKIOD_LOCUS10266</name>
</gene>
<keyword evidence="6 9" id="KW-0472">Membrane</keyword>
<name>A0ABN7STD4_OIKDI</name>
<evidence type="ECO:0000313" key="13">
    <source>
        <dbReference type="EMBL" id="CAG5104747.1"/>
    </source>
</evidence>
<dbReference type="Gene3D" id="2.60.40.10">
    <property type="entry name" value="Immunoglobulins"/>
    <property type="match status" value="1"/>
</dbReference>
<keyword evidence="14" id="KW-1185">Reference proteome</keyword>
<sequence>MNSIQIFFFLLPVVFPDCVPPARLISESKVRRKKTIEPHCGERIDFGTTDLCRKWQIDENVELSFWFSNGSEIREENSLFSFENGYPVIDSFDGNFGDTFLCKAEKSCGAEDHFQVALEIEQESSSPRAHIECVDGCASHQQCQDNFSGRDELENCGRPNYFTAPIESTVTFVCNVRYPTCAPFPKASWLFRKDDAWIPIEQLNLQPPSSSKISYSYHNQYESLTIHSINPDMPSVYSCTLENSLGVEDTVFEIHLFEKKMSLLDLGSTTWIIGAAVLAAIVVFGIGILIKSKFSKKGGLKQIPFQDLKMRPGWEDAPLLAGNPADFENHIPAHYIIQYELLGGNKMEIGNGCFGVVYTSVVNTDDIPVIRSEINEKRRVALKVGRVENANPEEQKMALESLFKELKIMMKVAEYRQRFIERNQNRNYHQYVIQLLGCGYTPEPTKWPFLVIEYAENGDLLKFLRNVLKDIRERRENGAKASSSLRLTDGDLIKFSFQIAAGMCFLSENNFVHRDLAARNILVSSDLTMKVSDFGLSKEENYYRSSRGKLPWKWMALESIKEHKFTTQSDVWAFGVTMWEIFSLGNAPYQTKTAQEVKDFLEDGNRLAHPPFASRSIYQIMADCWKSNPKERQTFASLTEDLERELQICQSNERVLDLQGHEINGYDS</sequence>
<evidence type="ECO:0000259" key="11">
    <source>
        <dbReference type="PROSITE" id="PS50011"/>
    </source>
</evidence>
<dbReference type="InterPro" id="IPR011009">
    <property type="entry name" value="Kinase-like_dom_sf"/>
</dbReference>
<evidence type="ECO:0000256" key="2">
    <source>
        <dbReference type="ARBA" id="ARBA00022553"/>
    </source>
</evidence>
<dbReference type="InterPro" id="IPR000719">
    <property type="entry name" value="Prot_kinase_dom"/>
</dbReference>
<evidence type="ECO:0000313" key="14">
    <source>
        <dbReference type="Proteomes" id="UP001158576"/>
    </source>
</evidence>
<feature type="chain" id="PRO_5046765769" evidence="10">
    <location>
        <begin position="17"/>
        <end position="668"/>
    </location>
</feature>
<keyword evidence="3 9" id="KW-0812">Transmembrane</keyword>
<evidence type="ECO:0000256" key="1">
    <source>
        <dbReference type="ARBA" id="ARBA00004167"/>
    </source>
</evidence>
<dbReference type="PANTHER" id="PTHR24416:SF600">
    <property type="entry name" value="PDGF- AND VEGF-RECEPTOR RELATED, ISOFORM J"/>
    <property type="match status" value="1"/>
</dbReference>
<keyword evidence="4" id="KW-0067">ATP-binding</keyword>
<feature type="signal peptide" evidence="10">
    <location>
        <begin position="1"/>
        <end position="16"/>
    </location>
</feature>
<dbReference type="SUPFAM" id="SSF56112">
    <property type="entry name" value="Protein kinase-like (PK-like)"/>
    <property type="match status" value="1"/>
</dbReference>
<evidence type="ECO:0000256" key="4">
    <source>
        <dbReference type="ARBA" id="ARBA00022840"/>
    </source>
</evidence>
<dbReference type="InterPro" id="IPR008266">
    <property type="entry name" value="Tyr_kinase_AS"/>
</dbReference>
<keyword evidence="8" id="KW-0325">Glycoprotein</keyword>
<organism evidence="13 14">
    <name type="scientific">Oikopleura dioica</name>
    <name type="common">Tunicate</name>
    <dbReference type="NCBI Taxonomy" id="34765"/>
    <lineage>
        <taxon>Eukaryota</taxon>
        <taxon>Metazoa</taxon>
        <taxon>Chordata</taxon>
        <taxon>Tunicata</taxon>
        <taxon>Appendicularia</taxon>
        <taxon>Copelata</taxon>
        <taxon>Oikopleuridae</taxon>
        <taxon>Oikopleura</taxon>
    </lineage>
</organism>
<dbReference type="InterPro" id="IPR001245">
    <property type="entry name" value="Ser-Thr/Tyr_kinase_cat_dom"/>
</dbReference>
<dbReference type="InterPro" id="IPR020635">
    <property type="entry name" value="Tyr_kinase_cat_dom"/>
</dbReference>
<feature type="domain" description="Protein kinase" evidence="11">
    <location>
        <begin position="343"/>
        <end position="646"/>
    </location>
</feature>
<accession>A0ABN7STD4</accession>
<dbReference type="Proteomes" id="UP001158576">
    <property type="component" value="Chromosome 1"/>
</dbReference>
<dbReference type="PRINTS" id="PR00109">
    <property type="entry name" value="TYRKINASE"/>
</dbReference>
<evidence type="ECO:0000256" key="9">
    <source>
        <dbReference type="SAM" id="Phobius"/>
    </source>
</evidence>
<reference evidence="13 14" key="1">
    <citation type="submission" date="2021-04" db="EMBL/GenBank/DDBJ databases">
        <authorList>
            <person name="Bliznina A."/>
        </authorList>
    </citation>
    <scope>NUCLEOTIDE SEQUENCE [LARGE SCALE GENOMIC DNA]</scope>
</reference>
<dbReference type="SMART" id="SM00219">
    <property type="entry name" value="TyrKc"/>
    <property type="match status" value="1"/>
</dbReference>
<evidence type="ECO:0000256" key="8">
    <source>
        <dbReference type="ARBA" id="ARBA00023180"/>
    </source>
</evidence>
<evidence type="ECO:0000256" key="5">
    <source>
        <dbReference type="ARBA" id="ARBA00022989"/>
    </source>
</evidence>
<dbReference type="Gene3D" id="1.10.510.10">
    <property type="entry name" value="Transferase(Phosphotransferase) domain 1"/>
    <property type="match status" value="1"/>
</dbReference>
<comment type="subcellular location">
    <subcellularLocation>
        <location evidence="1">Membrane</location>
        <topology evidence="1">Single-pass membrane protein</topology>
    </subcellularLocation>
</comment>
<dbReference type="InterPro" id="IPR050122">
    <property type="entry name" value="RTK"/>
</dbReference>
<evidence type="ECO:0000256" key="10">
    <source>
        <dbReference type="SAM" id="SignalP"/>
    </source>
</evidence>
<evidence type="ECO:0000256" key="3">
    <source>
        <dbReference type="ARBA" id="ARBA00022692"/>
    </source>
</evidence>
<keyword evidence="7" id="KW-0675">Receptor</keyword>
<dbReference type="SUPFAM" id="SSF48726">
    <property type="entry name" value="Immunoglobulin"/>
    <property type="match status" value="1"/>
</dbReference>
<keyword evidence="2" id="KW-0597">Phosphoprotein</keyword>
<dbReference type="PANTHER" id="PTHR24416">
    <property type="entry name" value="TYROSINE-PROTEIN KINASE RECEPTOR"/>
    <property type="match status" value="1"/>
</dbReference>
<evidence type="ECO:0000256" key="6">
    <source>
        <dbReference type="ARBA" id="ARBA00023136"/>
    </source>
</evidence>
<dbReference type="PROSITE" id="PS50835">
    <property type="entry name" value="IG_LIKE"/>
    <property type="match status" value="1"/>
</dbReference>
<evidence type="ECO:0000256" key="7">
    <source>
        <dbReference type="ARBA" id="ARBA00023170"/>
    </source>
</evidence>
<dbReference type="CDD" id="cd00096">
    <property type="entry name" value="Ig"/>
    <property type="match status" value="1"/>
</dbReference>
<dbReference type="CDD" id="cd00192">
    <property type="entry name" value="PTKc"/>
    <property type="match status" value="1"/>
</dbReference>